<reference evidence="1" key="1">
    <citation type="submission" date="2018-10" db="EMBL/GenBank/DDBJ databases">
        <title>Effector identification in a new, highly contiguous assembly of the strawberry crown rot pathogen Phytophthora cactorum.</title>
        <authorList>
            <person name="Armitage A.D."/>
            <person name="Nellist C.F."/>
            <person name="Bates H."/>
            <person name="Vickerstaff R.J."/>
            <person name="Harrison R.J."/>
        </authorList>
    </citation>
    <scope>NUCLEOTIDE SEQUENCE</scope>
    <source>
        <strain evidence="1">4040</strain>
    </source>
</reference>
<proteinExistence type="predicted"/>
<dbReference type="AlphaFoldDB" id="A0A8T1KB46"/>
<comment type="caution">
    <text evidence="1">The sequence shown here is derived from an EMBL/GenBank/DDBJ whole genome shotgun (WGS) entry which is preliminary data.</text>
</comment>
<dbReference type="EMBL" id="RCMK01000584">
    <property type="protein sequence ID" value="KAG2920503.1"/>
    <property type="molecule type" value="Genomic_DNA"/>
</dbReference>
<evidence type="ECO:0000313" key="1">
    <source>
        <dbReference type="EMBL" id="KAG2920503.1"/>
    </source>
</evidence>
<sequence length="61" mass="6342">MLQTLDLDRLIMDLLSKRADRASGVVSWRPRGGGSSGGVRAWLGDGSSGAVTSLQVVQVAS</sequence>
<organism evidence="1 2">
    <name type="scientific">Phytophthora cactorum</name>
    <dbReference type="NCBI Taxonomy" id="29920"/>
    <lineage>
        <taxon>Eukaryota</taxon>
        <taxon>Sar</taxon>
        <taxon>Stramenopiles</taxon>
        <taxon>Oomycota</taxon>
        <taxon>Peronosporomycetes</taxon>
        <taxon>Peronosporales</taxon>
        <taxon>Peronosporaceae</taxon>
        <taxon>Phytophthora</taxon>
    </lineage>
</organism>
<protein>
    <submittedName>
        <fullName evidence="1">Uncharacterized protein</fullName>
    </submittedName>
</protein>
<accession>A0A8T1KB46</accession>
<evidence type="ECO:0000313" key="2">
    <source>
        <dbReference type="Proteomes" id="UP000736787"/>
    </source>
</evidence>
<name>A0A8T1KB46_9STRA</name>
<gene>
    <name evidence="1" type="ORF">PC117_g16459</name>
</gene>
<dbReference type="Proteomes" id="UP000736787">
    <property type="component" value="Unassembled WGS sequence"/>
</dbReference>